<evidence type="ECO:0000313" key="9">
    <source>
        <dbReference type="Proteomes" id="UP000184088"/>
    </source>
</evidence>
<feature type="transmembrane region" description="Helical" evidence="6">
    <location>
        <begin position="311"/>
        <end position="330"/>
    </location>
</feature>
<organism evidence="8 9">
    <name type="scientific">Caldanaerobius fijiensis DSM 17918</name>
    <dbReference type="NCBI Taxonomy" id="1121256"/>
    <lineage>
        <taxon>Bacteria</taxon>
        <taxon>Bacillati</taxon>
        <taxon>Bacillota</taxon>
        <taxon>Clostridia</taxon>
        <taxon>Thermoanaerobacterales</taxon>
        <taxon>Thermoanaerobacteraceae</taxon>
        <taxon>Caldanaerobius</taxon>
    </lineage>
</organism>
<dbReference type="AlphaFoldDB" id="A0A1M4SGT1"/>
<evidence type="ECO:0000259" key="7">
    <source>
        <dbReference type="SMART" id="SM00849"/>
    </source>
</evidence>
<comment type="subcellular location">
    <subcellularLocation>
        <location evidence="1">Cell membrane</location>
        <topology evidence="1">Multi-pass membrane protein</topology>
    </subcellularLocation>
</comment>
<dbReference type="NCBIfam" id="TIGR00361">
    <property type="entry name" value="ComEC_Rec2"/>
    <property type="match status" value="1"/>
</dbReference>
<evidence type="ECO:0000256" key="5">
    <source>
        <dbReference type="ARBA" id="ARBA00023136"/>
    </source>
</evidence>
<evidence type="ECO:0000256" key="6">
    <source>
        <dbReference type="SAM" id="Phobius"/>
    </source>
</evidence>
<feature type="transmembrane region" description="Helical" evidence="6">
    <location>
        <begin position="34"/>
        <end position="61"/>
    </location>
</feature>
<dbReference type="InterPro" id="IPR001279">
    <property type="entry name" value="Metallo-B-lactamas"/>
</dbReference>
<evidence type="ECO:0000256" key="1">
    <source>
        <dbReference type="ARBA" id="ARBA00004651"/>
    </source>
</evidence>
<gene>
    <name evidence="8" type="ORF">SAMN02746089_00044</name>
</gene>
<evidence type="ECO:0000256" key="2">
    <source>
        <dbReference type="ARBA" id="ARBA00022475"/>
    </source>
</evidence>
<sequence>MKSKVLFDRPLVIPSLLLCAGIVIGRYLSHPVIFLWSVFALFFFYALYRYYYILLALFLAFGAYVSSRALSVPSDYLSLAGTNVNIRGYIVTQPLYRPQKVSFDLKPYNVNTEQKIRINMYSNSNFLPDLKYGDILDVKVKVKLPRGRTNPFGFDYSLYLKKNGVYAIGSTDINGYKRIGKRDMGFLGLAMGIKDKLNGTIHACMDNPYSDLLSSMLLGYDFRDEDVIESFSTSGVMHILAISGFNVGIIFSAVFFMAKPIKDVYIKNTIAIVVLLIYLFLVGFSPSMLRAALMAIIFLIGQFFKRQADSLNSLSAAAILLLIINPLSLFDVSFQLSFVATASLILFYPTVYKYLRSLPISENISSLMAMTISAQLGVLPFLVYYFHKISIISILANVVVVPFAAFLIPLGFLLILTSFIPAVSAFLTMPLVGIIYYVLRVTDFLSNLPYAAITVPFPGFIWIGLYYLFLFRFTDIIEFDARYTIASMILALALFIQQFYIPGPLTISFIDVGQGDSILIVTPHKHSLLIDGGRLDTRTGFDAGKAIVEPYLLMNGIGKLDAVIATHPDADHMGGLLTVVRDMPVKSAIVYQKCDDSLSSAFYDALRDKRVPIKYLHRGYKIHIDGVTLEVLNPPQPTPFENDNDNSLVFRLLYKKASILLTGDMGLDAEKDLVADSIDLKADVLKVSHHGSATAGSQEFVQAVGPLVSIISVGENNYGHPSKIVLERLKNTRIFRTDMNGAIVLKTDGERYYIRPFLRR</sequence>
<keyword evidence="3 6" id="KW-0812">Transmembrane</keyword>
<evidence type="ECO:0000256" key="3">
    <source>
        <dbReference type="ARBA" id="ARBA00022692"/>
    </source>
</evidence>
<feature type="transmembrane region" description="Helical" evidence="6">
    <location>
        <begin position="270"/>
        <end position="299"/>
    </location>
</feature>
<feature type="transmembrane region" description="Helical" evidence="6">
    <location>
        <begin position="422"/>
        <end position="439"/>
    </location>
</feature>
<dbReference type="InterPro" id="IPR004477">
    <property type="entry name" value="ComEC_N"/>
</dbReference>
<dbReference type="InterPro" id="IPR052159">
    <property type="entry name" value="Competence_DNA_uptake"/>
</dbReference>
<dbReference type="Pfam" id="PF00753">
    <property type="entry name" value="Lactamase_B"/>
    <property type="match status" value="1"/>
</dbReference>
<reference evidence="8 9" key="1">
    <citation type="submission" date="2016-11" db="EMBL/GenBank/DDBJ databases">
        <authorList>
            <person name="Jaros S."/>
            <person name="Januszkiewicz K."/>
            <person name="Wedrychowicz H."/>
        </authorList>
    </citation>
    <scope>NUCLEOTIDE SEQUENCE [LARGE SCALE GENOMIC DNA]</scope>
    <source>
        <strain evidence="8 9">DSM 17918</strain>
    </source>
</reference>
<dbReference type="CDD" id="cd07731">
    <property type="entry name" value="ComA-like_MBL-fold"/>
    <property type="match status" value="1"/>
</dbReference>
<proteinExistence type="predicted"/>
<evidence type="ECO:0000313" key="8">
    <source>
        <dbReference type="EMBL" id="SHE31474.1"/>
    </source>
</evidence>
<feature type="transmembrane region" description="Helical" evidence="6">
    <location>
        <begin position="336"/>
        <end position="355"/>
    </location>
</feature>
<dbReference type="GO" id="GO:0005886">
    <property type="term" value="C:plasma membrane"/>
    <property type="evidence" value="ECO:0007669"/>
    <property type="project" value="UniProtKB-SubCell"/>
</dbReference>
<protein>
    <submittedName>
        <fullName evidence="8">Competence protein ComEC</fullName>
    </submittedName>
</protein>
<dbReference type="Gene3D" id="3.60.15.10">
    <property type="entry name" value="Ribonuclease Z/Hydroxyacylglutathione hydrolase-like"/>
    <property type="match status" value="1"/>
</dbReference>
<dbReference type="InterPro" id="IPR035681">
    <property type="entry name" value="ComA-like_MBL"/>
</dbReference>
<keyword evidence="4 6" id="KW-1133">Transmembrane helix</keyword>
<keyword evidence="5 6" id="KW-0472">Membrane</keyword>
<dbReference type="STRING" id="1121256.SAMN02746089_00044"/>
<dbReference type="Proteomes" id="UP000184088">
    <property type="component" value="Unassembled WGS sequence"/>
</dbReference>
<feature type="domain" description="Metallo-beta-lactamase" evidence="7">
    <location>
        <begin position="514"/>
        <end position="715"/>
    </location>
</feature>
<name>A0A1M4SGT1_9THEO</name>
<dbReference type="Pfam" id="PF03772">
    <property type="entry name" value="Competence"/>
    <property type="match status" value="1"/>
</dbReference>
<feature type="transmembrane region" description="Helical" evidence="6">
    <location>
        <begin position="239"/>
        <end position="258"/>
    </location>
</feature>
<dbReference type="OrthoDB" id="9761531at2"/>
<feature type="transmembrane region" description="Helical" evidence="6">
    <location>
        <begin position="367"/>
        <end position="386"/>
    </location>
</feature>
<dbReference type="EMBL" id="FQVH01000001">
    <property type="protein sequence ID" value="SHE31474.1"/>
    <property type="molecule type" value="Genomic_DNA"/>
</dbReference>
<dbReference type="RefSeq" id="WP_073341083.1">
    <property type="nucleotide sequence ID" value="NZ_FQVH01000001.1"/>
</dbReference>
<evidence type="ECO:0000256" key="4">
    <source>
        <dbReference type="ARBA" id="ARBA00022989"/>
    </source>
</evidence>
<dbReference type="NCBIfam" id="TIGR00360">
    <property type="entry name" value="ComEC_N-term"/>
    <property type="match status" value="1"/>
</dbReference>
<dbReference type="SUPFAM" id="SSF56281">
    <property type="entry name" value="Metallo-hydrolase/oxidoreductase"/>
    <property type="match status" value="1"/>
</dbReference>
<feature type="transmembrane region" description="Helical" evidence="6">
    <location>
        <begin position="12"/>
        <end position="28"/>
    </location>
</feature>
<feature type="transmembrane region" description="Helical" evidence="6">
    <location>
        <begin position="483"/>
        <end position="501"/>
    </location>
</feature>
<keyword evidence="2" id="KW-1003">Cell membrane</keyword>
<keyword evidence="9" id="KW-1185">Reference proteome</keyword>
<dbReference type="InterPro" id="IPR036866">
    <property type="entry name" value="RibonucZ/Hydroxyglut_hydro"/>
</dbReference>
<feature type="transmembrane region" description="Helical" evidence="6">
    <location>
        <begin position="451"/>
        <end position="471"/>
    </location>
</feature>
<feature type="transmembrane region" description="Helical" evidence="6">
    <location>
        <begin position="392"/>
        <end position="415"/>
    </location>
</feature>
<dbReference type="InterPro" id="IPR025405">
    <property type="entry name" value="DUF4131"/>
</dbReference>
<accession>A0A1M4SGT1</accession>
<dbReference type="PANTHER" id="PTHR30619:SF1">
    <property type="entry name" value="RECOMBINATION PROTEIN 2"/>
    <property type="match status" value="1"/>
</dbReference>
<dbReference type="PANTHER" id="PTHR30619">
    <property type="entry name" value="DNA INTERNALIZATION/COMPETENCE PROTEIN COMEC/REC2"/>
    <property type="match status" value="1"/>
</dbReference>
<dbReference type="SMART" id="SM00849">
    <property type="entry name" value="Lactamase_B"/>
    <property type="match status" value="1"/>
</dbReference>
<dbReference type="InterPro" id="IPR004797">
    <property type="entry name" value="Competence_ComEC/Rec2"/>
</dbReference>
<dbReference type="GO" id="GO:0030420">
    <property type="term" value="P:establishment of competence for transformation"/>
    <property type="evidence" value="ECO:0007669"/>
    <property type="project" value="InterPro"/>
</dbReference>
<dbReference type="Pfam" id="PF13567">
    <property type="entry name" value="DUF4131"/>
    <property type="match status" value="1"/>
</dbReference>